<protein>
    <recommendedName>
        <fullName evidence="2">MATH domain-containing protein</fullName>
    </recommendedName>
</protein>
<dbReference type="Pfam" id="PF22486">
    <property type="entry name" value="MATH_2"/>
    <property type="match status" value="1"/>
</dbReference>
<feature type="domain" description="MATH" evidence="2">
    <location>
        <begin position="111"/>
        <end position="241"/>
    </location>
</feature>
<dbReference type="Proteomes" id="UP000591131">
    <property type="component" value="Unassembled WGS sequence"/>
</dbReference>
<dbReference type="SUPFAM" id="SSF49599">
    <property type="entry name" value="TRAF domain-like"/>
    <property type="match status" value="1"/>
</dbReference>
<proteinExistence type="predicted"/>
<feature type="region of interest" description="Disordered" evidence="1">
    <location>
        <begin position="269"/>
        <end position="317"/>
    </location>
</feature>
<organism evidence="3 4">
    <name type="scientific">Perkinsus chesapeaki</name>
    <name type="common">Clam parasite</name>
    <name type="synonym">Perkinsus andrewsi</name>
    <dbReference type="NCBI Taxonomy" id="330153"/>
    <lineage>
        <taxon>Eukaryota</taxon>
        <taxon>Sar</taxon>
        <taxon>Alveolata</taxon>
        <taxon>Perkinsozoa</taxon>
        <taxon>Perkinsea</taxon>
        <taxon>Perkinsida</taxon>
        <taxon>Perkinsidae</taxon>
        <taxon>Perkinsus</taxon>
    </lineage>
</organism>
<dbReference type="InterPro" id="IPR002083">
    <property type="entry name" value="MATH/TRAF_dom"/>
</dbReference>
<dbReference type="InterPro" id="IPR008974">
    <property type="entry name" value="TRAF-like"/>
</dbReference>
<evidence type="ECO:0000259" key="2">
    <source>
        <dbReference type="PROSITE" id="PS50144"/>
    </source>
</evidence>
<keyword evidence="4" id="KW-1185">Reference proteome</keyword>
<dbReference type="AlphaFoldDB" id="A0A7J6N2J2"/>
<comment type="caution">
    <text evidence="3">The sequence shown here is derived from an EMBL/GenBank/DDBJ whole genome shotgun (WGS) entry which is preliminary data.</text>
</comment>
<gene>
    <name evidence="3" type="ORF">FOL47_008939</name>
</gene>
<evidence type="ECO:0000313" key="4">
    <source>
        <dbReference type="Proteomes" id="UP000591131"/>
    </source>
</evidence>
<dbReference type="CDD" id="cd00121">
    <property type="entry name" value="MATH"/>
    <property type="match status" value="1"/>
</dbReference>
<feature type="compositionally biased region" description="Basic and acidic residues" evidence="1">
    <location>
        <begin position="307"/>
        <end position="317"/>
    </location>
</feature>
<dbReference type="Gene3D" id="2.60.210.10">
    <property type="entry name" value="Apoptosis, Tumor Necrosis Factor Receptor Associated Protein 2, Chain A"/>
    <property type="match status" value="1"/>
</dbReference>
<feature type="compositionally biased region" description="Polar residues" evidence="1">
    <location>
        <begin position="269"/>
        <end position="287"/>
    </location>
</feature>
<accession>A0A7J6N2J2</accession>
<dbReference type="PROSITE" id="PS50144">
    <property type="entry name" value="MATH"/>
    <property type="match status" value="1"/>
</dbReference>
<dbReference type="EMBL" id="JAAPAO010000006">
    <property type="protein sequence ID" value="KAF4677874.1"/>
    <property type="molecule type" value="Genomic_DNA"/>
</dbReference>
<evidence type="ECO:0000313" key="3">
    <source>
        <dbReference type="EMBL" id="KAF4677874.1"/>
    </source>
</evidence>
<dbReference type="OrthoDB" id="10275468at2759"/>
<name>A0A7J6N2J2_PERCH</name>
<evidence type="ECO:0000256" key="1">
    <source>
        <dbReference type="SAM" id="MobiDB-lite"/>
    </source>
</evidence>
<reference evidence="3 4" key="1">
    <citation type="submission" date="2020-04" db="EMBL/GenBank/DDBJ databases">
        <title>Perkinsus chesapeaki whole genome sequence.</title>
        <authorList>
            <person name="Bogema D.R."/>
        </authorList>
    </citation>
    <scope>NUCLEOTIDE SEQUENCE [LARGE SCALE GENOMIC DNA]</scope>
    <source>
        <strain evidence="3">ATCC PRA-425</strain>
    </source>
</reference>
<sequence>MAGIQQTVAIHAMGALTCDYTGVAADSSMSKSLFEQGQVYRNGLVLYSVTAAVVQVRRLTGFRYPGGGRGFSDFVDRSTLSKENGWLDANDKLVFRATASVVEEDPNPLKPDEHEVRFNGREEYDIGDEFKSPPTWKGNYKFQLAVYPGGIEGEDGKRGLAAYIHLLGKRNDNLPSFLKLRIVLLNSKDNAMSIEWSCTHEFNGSDRQSWGCPHLIDIDELMNKEKGWLHDTGDIIMRATVRPALLEGSNPSKIFIGRDPQHYEAQCYSSDSMQHAETLSPKASDSPASEGRSSEGGERSNGSWVMEDTKVDDHAES</sequence>